<protein>
    <submittedName>
        <fullName evidence="1">Uncharacterized protein</fullName>
    </submittedName>
</protein>
<gene>
    <name evidence="1" type="ORF">KCG46_03395</name>
</gene>
<dbReference type="AlphaFoldDB" id="A0A9X1F250"/>
<organism evidence="1 2">
    <name type="scientific">Erythrobacter crassostreae</name>
    <dbReference type="NCBI Taxonomy" id="2828328"/>
    <lineage>
        <taxon>Bacteria</taxon>
        <taxon>Pseudomonadati</taxon>
        <taxon>Pseudomonadota</taxon>
        <taxon>Alphaproteobacteria</taxon>
        <taxon>Sphingomonadales</taxon>
        <taxon>Erythrobacteraceae</taxon>
        <taxon>Erythrobacter/Porphyrobacter group</taxon>
        <taxon>Erythrobacter</taxon>
    </lineage>
</organism>
<dbReference type="RefSeq" id="WP_218403919.1">
    <property type="nucleotide sequence ID" value="NZ_JAGSPC010000001.1"/>
</dbReference>
<sequence length="106" mass="11399">MILSAILLSLQAAPAAEPVSEPIPEIVVLGRLRSLQVTVGQDQAGSWNCSLSGSTGRPRLDDKFCRAATKCVRKGASETGAVEKCIRKSRNGLVKQFERAMKKTSK</sequence>
<evidence type="ECO:0000313" key="2">
    <source>
        <dbReference type="Proteomes" id="UP001138681"/>
    </source>
</evidence>
<dbReference type="EMBL" id="JAGSPC010000001">
    <property type="protein sequence ID" value="MBV7258621.1"/>
    <property type="molecule type" value="Genomic_DNA"/>
</dbReference>
<accession>A0A9X1F250</accession>
<name>A0A9X1F250_9SPHN</name>
<dbReference type="Proteomes" id="UP001138681">
    <property type="component" value="Unassembled WGS sequence"/>
</dbReference>
<proteinExistence type="predicted"/>
<keyword evidence="2" id="KW-1185">Reference proteome</keyword>
<comment type="caution">
    <text evidence="1">The sequence shown here is derived from an EMBL/GenBank/DDBJ whole genome shotgun (WGS) entry which is preliminary data.</text>
</comment>
<reference evidence="1" key="1">
    <citation type="submission" date="2021-04" db="EMBL/GenBank/DDBJ databases">
        <authorList>
            <person name="Pira H."/>
            <person name="Risdian C."/>
            <person name="Wink J."/>
        </authorList>
    </citation>
    <scope>NUCLEOTIDE SEQUENCE</scope>
    <source>
        <strain evidence="1">WH158</strain>
    </source>
</reference>
<evidence type="ECO:0000313" key="1">
    <source>
        <dbReference type="EMBL" id="MBV7258621.1"/>
    </source>
</evidence>